<comment type="caution">
    <text evidence="12">The sequence shown here is derived from an EMBL/GenBank/DDBJ whole genome shotgun (WGS) entry which is preliminary data.</text>
</comment>
<gene>
    <name evidence="12" type="primary">SQS1</name>
    <name evidence="12" type="ORF">LTR09_003107</name>
</gene>
<evidence type="ECO:0000256" key="4">
    <source>
        <dbReference type="ARBA" id="ARBA00018964"/>
    </source>
</evidence>
<dbReference type="SUPFAM" id="SSF82708">
    <property type="entry name" value="R3H domain"/>
    <property type="match status" value="1"/>
</dbReference>
<organism evidence="12 13">
    <name type="scientific">Extremus antarcticus</name>
    <dbReference type="NCBI Taxonomy" id="702011"/>
    <lineage>
        <taxon>Eukaryota</taxon>
        <taxon>Fungi</taxon>
        <taxon>Dikarya</taxon>
        <taxon>Ascomycota</taxon>
        <taxon>Pezizomycotina</taxon>
        <taxon>Dothideomycetes</taxon>
        <taxon>Dothideomycetidae</taxon>
        <taxon>Mycosphaerellales</taxon>
        <taxon>Extremaceae</taxon>
        <taxon>Extremus</taxon>
    </lineage>
</organism>
<dbReference type="SMART" id="SM00393">
    <property type="entry name" value="R3H"/>
    <property type="match status" value="1"/>
</dbReference>
<dbReference type="PROSITE" id="PS50174">
    <property type="entry name" value="G_PATCH"/>
    <property type="match status" value="1"/>
</dbReference>
<accession>A0AAJ0LUC7</accession>
<feature type="compositionally biased region" description="Polar residues" evidence="9">
    <location>
        <begin position="263"/>
        <end position="273"/>
    </location>
</feature>
<evidence type="ECO:0000256" key="9">
    <source>
        <dbReference type="SAM" id="MobiDB-lite"/>
    </source>
</evidence>
<dbReference type="SMART" id="SM00443">
    <property type="entry name" value="G_patch"/>
    <property type="match status" value="1"/>
</dbReference>
<dbReference type="GO" id="GO:0005634">
    <property type="term" value="C:nucleus"/>
    <property type="evidence" value="ECO:0007669"/>
    <property type="project" value="UniProtKB-SubCell"/>
</dbReference>
<dbReference type="EMBL" id="JAWDJX010000007">
    <property type="protein sequence ID" value="KAK3055873.1"/>
    <property type="molecule type" value="Genomic_DNA"/>
</dbReference>
<evidence type="ECO:0000313" key="13">
    <source>
        <dbReference type="Proteomes" id="UP001271007"/>
    </source>
</evidence>
<evidence type="ECO:0000256" key="8">
    <source>
        <dbReference type="ARBA" id="ARBA00023242"/>
    </source>
</evidence>
<dbReference type="Gene3D" id="3.30.1370.50">
    <property type="entry name" value="R3H-like domain"/>
    <property type="match status" value="1"/>
</dbReference>
<reference evidence="12" key="1">
    <citation type="submission" date="2023-04" db="EMBL/GenBank/DDBJ databases">
        <title>Black Yeasts Isolated from many extreme environments.</title>
        <authorList>
            <person name="Coleine C."/>
            <person name="Stajich J.E."/>
            <person name="Selbmann L."/>
        </authorList>
    </citation>
    <scope>NUCLEOTIDE SEQUENCE</scope>
    <source>
        <strain evidence="12">CCFEE 5312</strain>
    </source>
</reference>
<dbReference type="InterPro" id="IPR000467">
    <property type="entry name" value="G_patch_dom"/>
</dbReference>
<feature type="compositionally biased region" description="Acidic residues" evidence="9">
    <location>
        <begin position="449"/>
        <end position="463"/>
    </location>
</feature>
<feature type="compositionally biased region" description="Low complexity" evidence="9">
    <location>
        <begin position="524"/>
        <end position="543"/>
    </location>
</feature>
<evidence type="ECO:0000313" key="12">
    <source>
        <dbReference type="EMBL" id="KAK3055873.1"/>
    </source>
</evidence>
<feature type="compositionally biased region" description="Acidic residues" evidence="9">
    <location>
        <begin position="159"/>
        <end position="171"/>
    </location>
</feature>
<proteinExistence type="inferred from homology"/>
<evidence type="ECO:0000256" key="7">
    <source>
        <dbReference type="ARBA" id="ARBA00023187"/>
    </source>
</evidence>
<feature type="compositionally biased region" description="Basic residues" evidence="9">
    <location>
        <begin position="1"/>
        <end position="11"/>
    </location>
</feature>
<dbReference type="GO" id="GO:0005737">
    <property type="term" value="C:cytoplasm"/>
    <property type="evidence" value="ECO:0007669"/>
    <property type="project" value="UniProtKB-SubCell"/>
</dbReference>
<feature type="region of interest" description="Disordered" evidence="9">
    <location>
        <begin position="142"/>
        <end position="327"/>
    </location>
</feature>
<dbReference type="GO" id="GO:0006397">
    <property type="term" value="P:mRNA processing"/>
    <property type="evidence" value="ECO:0007669"/>
    <property type="project" value="UniProtKB-KW"/>
</dbReference>
<evidence type="ECO:0000259" key="11">
    <source>
        <dbReference type="PROSITE" id="PS51061"/>
    </source>
</evidence>
<dbReference type="PANTHER" id="PTHR14195">
    <property type="entry name" value="G PATCH DOMAIN CONTAINING PROTEIN 2"/>
    <property type="match status" value="1"/>
</dbReference>
<dbReference type="PROSITE" id="PS51061">
    <property type="entry name" value="R3H"/>
    <property type="match status" value="1"/>
</dbReference>
<dbReference type="Pfam" id="PF01585">
    <property type="entry name" value="G-patch"/>
    <property type="match status" value="1"/>
</dbReference>
<name>A0AAJ0LUC7_9PEZI</name>
<feature type="region of interest" description="Disordered" evidence="9">
    <location>
        <begin position="625"/>
        <end position="646"/>
    </location>
</feature>
<feature type="compositionally biased region" description="Acidic residues" evidence="9">
    <location>
        <begin position="544"/>
        <end position="562"/>
    </location>
</feature>
<keyword evidence="8" id="KW-0539">Nucleus</keyword>
<dbReference type="InterPro" id="IPR001374">
    <property type="entry name" value="R3H_dom"/>
</dbReference>
<dbReference type="Pfam" id="PF01424">
    <property type="entry name" value="R3H"/>
    <property type="match status" value="1"/>
</dbReference>
<feature type="region of interest" description="Disordered" evidence="9">
    <location>
        <begin position="518"/>
        <end position="570"/>
    </location>
</feature>
<sequence>MGKKNKSKAPKGRAAAKEKAKKSGAGSQYSSPMARFSRAGVNDDDDDAPSFRGFTQNNNFNSTPNKSFNTPRTVSAKLRHQTIAFVSGGSNTPQEFQPKLQAGEDAEDDSEGEDDEDDEDALNDSNIQTNILMYTEDDISEGAMANMNIQSSAEATGPETEDTSPDVEMLMDQETATHPNPAASETPLFVVDTEGDPSLAVGWKSSGKRPLRRDTSPTPSDSSEEVVLFHGRQQPTTAKQPTQHTRLNGNVDSTEKTAPSPRPTAQQTATSPVPASIDTPITNKAPEPVQNRTPHITDDLLRALERSTPQPSPQPSGSAATAAMGWATRQSKLDMEVEHNATWAPAPAIPYWRKGRARPDLDPSADKIMASQTTSRSAGEVAFAEPEPDAAQTIAALQADWKAVQREKQQAKPSQAPDEIKLDSRSPMSKRRGKRGRKKDNRSLRDPFVEDEDDDDDDGEAAYDDYMANLAAQLEGEEIDVKKLASQTTLLGESSLFVDGEEVADDQVLKSHLKLMADDDDDSCSSSGFSGVIGQDLSELSSSDLEDELDYTEREQWEDEEDLRERRRERMTDEQIARMFAKQQEFGYHGDDLIIDDGEHSGEAEGVGDVASARAVLANMTNFTSSANGTRRRTRRSGGNDNFPDASMLADTVEQYGENGFDIMDLDRPSLRPTKKGRKGRLPPEMEALSDDELRENLRGTWDNDRQKKSAKKAEREELRAAGWLSGSGKKGKQDLSVKYGFGISMEQVHTELRVFLLNENQQSRPFPPMDKKDRKVLHEVATVLNLKSKSIGSGKDRYSTVYKTDRTPNVPGVIDRMLGLSMDGQFSRDARLGRRMAKKNAKMGAGKGFGQKGGTGPATVRNGEIVGANAPELGRGNFGHKLMEKMGWSQGMALGREGEGRLLPVEQVIRLGTTGLGGS</sequence>
<comment type="similarity">
    <text evidence="3">Belongs to the SQS1 family.</text>
</comment>
<dbReference type="InterPro" id="IPR036867">
    <property type="entry name" value="R3H_dom_sf"/>
</dbReference>
<evidence type="ECO:0000256" key="3">
    <source>
        <dbReference type="ARBA" id="ARBA00010306"/>
    </source>
</evidence>
<keyword evidence="6" id="KW-0507">mRNA processing</keyword>
<dbReference type="InterPro" id="IPR051189">
    <property type="entry name" value="Splicing_assoc_domain"/>
</dbReference>
<evidence type="ECO:0000256" key="6">
    <source>
        <dbReference type="ARBA" id="ARBA00022664"/>
    </source>
</evidence>
<feature type="compositionally biased region" description="Polar residues" evidence="9">
    <location>
        <begin position="233"/>
        <end position="252"/>
    </location>
</feature>
<comment type="subcellular location">
    <subcellularLocation>
        <location evidence="2">Cytoplasm</location>
    </subcellularLocation>
    <subcellularLocation>
        <location evidence="1">Nucleus</location>
    </subcellularLocation>
</comment>
<keyword evidence="13" id="KW-1185">Reference proteome</keyword>
<feature type="compositionally biased region" description="Polar residues" evidence="9">
    <location>
        <begin position="53"/>
        <end position="73"/>
    </location>
</feature>
<feature type="region of interest" description="Disordered" evidence="9">
    <location>
        <begin position="353"/>
        <end position="464"/>
    </location>
</feature>
<dbReference type="AlphaFoldDB" id="A0AAJ0LUC7"/>
<feature type="compositionally biased region" description="Acidic residues" evidence="9">
    <location>
        <begin position="104"/>
        <end position="122"/>
    </location>
</feature>
<keyword evidence="5" id="KW-0963">Cytoplasm</keyword>
<dbReference type="GO" id="GO:0008380">
    <property type="term" value="P:RNA splicing"/>
    <property type="evidence" value="ECO:0007669"/>
    <property type="project" value="UniProtKB-KW"/>
</dbReference>
<evidence type="ECO:0000256" key="5">
    <source>
        <dbReference type="ARBA" id="ARBA00022490"/>
    </source>
</evidence>
<dbReference type="Proteomes" id="UP001271007">
    <property type="component" value="Unassembled WGS sequence"/>
</dbReference>
<feature type="region of interest" description="Disordered" evidence="9">
    <location>
        <begin position="1"/>
        <end position="129"/>
    </location>
</feature>
<feature type="compositionally biased region" description="Basic and acidic residues" evidence="9">
    <location>
        <begin position="295"/>
        <end position="305"/>
    </location>
</feature>
<feature type="region of interest" description="Disordered" evidence="9">
    <location>
        <begin position="664"/>
        <end position="688"/>
    </location>
</feature>
<feature type="domain" description="R3H" evidence="11">
    <location>
        <begin position="743"/>
        <end position="806"/>
    </location>
</feature>
<evidence type="ECO:0000256" key="2">
    <source>
        <dbReference type="ARBA" id="ARBA00004496"/>
    </source>
</evidence>
<dbReference type="CDD" id="cd02646">
    <property type="entry name" value="R3H_G-patch"/>
    <property type="match status" value="1"/>
</dbReference>
<dbReference type="InterPro" id="IPR034082">
    <property type="entry name" value="R3H_G-patch"/>
</dbReference>
<feature type="compositionally biased region" description="Basic residues" evidence="9">
    <location>
        <begin position="428"/>
        <end position="440"/>
    </location>
</feature>
<evidence type="ECO:0000259" key="10">
    <source>
        <dbReference type="PROSITE" id="PS50174"/>
    </source>
</evidence>
<feature type="domain" description="G-patch" evidence="10">
    <location>
        <begin position="876"/>
        <end position="920"/>
    </location>
</feature>
<dbReference type="GO" id="GO:0003676">
    <property type="term" value="F:nucleic acid binding"/>
    <property type="evidence" value="ECO:0007669"/>
    <property type="project" value="UniProtKB-UniRule"/>
</dbReference>
<evidence type="ECO:0000256" key="1">
    <source>
        <dbReference type="ARBA" id="ARBA00004123"/>
    </source>
</evidence>
<keyword evidence="7" id="KW-0508">mRNA splicing</keyword>
<protein>
    <recommendedName>
        <fullName evidence="4">Protein SQS1</fullName>
    </recommendedName>
</protein>